<dbReference type="EMBL" id="JPXY01000028">
    <property type="protein sequence ID" value="KGQ31905.1"/>
    <property type="molecule type" value="Genomic_DNA"/>
</dbReference>
<sequence length="175" mass="19721">MTLDQDLALIRRNANKVVKQLNRQAAKTINHLATKARNQATRVVAKEIGVPVKTLKGRTRQGKHQRATATKLRAQLRVNVSPLPLIRLLERKANRVWEGRGAIMVGKYAVQRGFIQTLANGRTHVMQRAGRARYSIDVVKIPLRQPLTAAYQQALKDYPTELQKELKGRLSAVFS</sequence>
<gene>
    <name evidence="1" type="ORF">P375_06730</name>
</gene>
<dbReference type="AlphaFoldDB" id="A0A0A2XMJ9"/>
<reference evidence="1 2" key="1">
    <citation type="submission" date="2014-08" db="EMBL/GenBank/DDBJ databases">
        <title>Chaperone-usher fimbriae in a diverse selection of Gallibacterium genomes.</title>
        <authorList>
            <person name="Kudirkiene E."/>
            <person name="Bager R.J."/>
            <person name="Johnson T.J."/>
            <person name="Bojesen A.M."/>
        </authorList>
    </citation>
    <scope>NUCLEOTIDE SEQUENCE [LARGE SCALE GENOMIC DNA]</scope>
    <source>
        <strain evidence="1 2">CCM5976</strain>
    </source>
</reference>
<keyword evidence="2" id="KW-1185">Reference proteome</keyword>
<dbReference type="InterPro" id="IPR010633">
    <property type="entry name" value="Phage_lambda_GpZ"/>
</dbReference>
<comment type="caution">
    <text evidence="1">The sequence shown here is derived from an EMBL/GenBank/DDBJ whole genome shotgun (WGS) entry which is preliminary data.</text>
</comment>
<evidence type="ECO:0000313" key="2">
    <source>
        <dbReference type="Proteomes" id="UP000030418"/>
    </source>
</evidence>
<dbReference type="Pfam" id="PF06763">
    <property type="entry name" value="Minor_tail_Z"/>
    <property type="match status" value="1"/>
</dbReference>
<protein>
    <submittedName>
        <fullName evidence="1">Tail protein</fullName>
    </submittedName>
</protein>
<evidence type="ECO:0000313" key="1">
    <source>
        <dbReference type="EMBL" id="KGQ31905.1"/>
    </source>
</evidence>
<accession>A0A0A2XMJ9</accession>
<dbReference type="Proteomes" id="UP000030418">
    <property type="component" value="Unassembled WGS sequence"/>
</dbReference>
<dbReference type="RefSeq" id="WP_013747162.1">
    <property type="nucleotide sequence ID" value="NZ_JPXY01000028.1"/>
</dbReference>
<name>A0A0A2XMJ9_9PAST</name>
<proteinExistence type="predicted"/>
<organism evidence="1 2">
    <name type="scientific">Gallibacterium genomosp. 2</name>
    <dbReference type="NCBI Taxonomy" id="155517"/>
    <lineage>
        <taxon>Bacteria</taxon>
        <taxon>Pseudomonadati</taxon>
        <taxon>Pseudomonadota</taxon>
        <taxon>Gammaproteobacteria</taxon>
        <taxon>Pasteurellales</taxon>
        <taxon>Pasteurellaceae</taxon>
        <taxon>Gallibacterium</taxon>
    </lineage>
</organism>